<reference evidence="2" key="2">
    <citation type="submission" date="2015-05" db="EMBL/GenBank/DDBJ databases">
        <title>Complete genome sequence of Corynebacterium mustelae DSM 45274, isolated from various tissues of a male ferret with lethal sepsis.</title>
        <authorList>
            <person name="Ruckert C."/>
            <person name="Albersmeier A."/>
            <person name="Winkler A."/>
            <person name="Tauch A."/>
        </authorList>
    </citation>
    <scope>NUCLEOTIDE SEQUENCE [LARGE SCALE GENOMIC DNA]</scope>
    <source>
        <strain evidence="2">DSM 45274</strain>
    </source>
</reference>
<dbReference type="InterPro" id="IPR019660">
    <property type="entry name" value="Put_sensory_transdc_reg_YbjN"/>
</dbReference>
<dbReference type="Proteomes" id="UP000035199">
    <property type="component" value="Chromosome"/>
</dbReference>
<dbReference type="KEGG" id="cmv:CMUST_03385"/>
<dbReference type="OrthoDB" id="3255760at2"/>
<evidence type="ECO:0000313" key="2">
    <source>
        <dbReference type="Proteomes" id="UP000035199"/>
    </source>
</evidence>
<sequence length="146" mass="16487">MSLPAVTIPRIEEMLTSMELKYVTENGAIKVAFDNCLVSIFLYSEPDLMEISTMWRAEISKEHHEAVARLCAEINAEMFFPKMGYHVDDEDDMTVIAEHATPIAAGLTNEQLHECLGATFSQSLMALSKFEEAFPHLVTWEEEGEE</sequence>
<gene>
    <name evidence="1" type="ORF">CMUST_03385</name>
</gene>
<organism evidence="1 2">
    <name type="scientific">Corynebacterium mustelae</name>
    <dbReference type="NCBI Taxonomy" id="571915"/>
    <lineage>
        <taxon>Bacteria</taxon>
        <taxon>Bacillati</taxon>
        <taxon>Actinomycetota</taxon>
        <taxon>Actinomycetes</taxon>
        <taxon>Mycobacteriales</taxon>
        <taxon>Corynebacteriaceae</taxon>
        <taxon>Corynebacterium</taxon>
    </lineage>
</organism>
<dbReference type="STRING" id="571915.CMUST_03385"/>
<reference evidence="1 2" key="1">
    <citation type="journal article" date="2015" name="Genome Announc.">
        <title>Complete Genome Sequence of the Type Strain Corynebacterium mustelae DSM 45274, Isolated from Various Tissues of a Male Ferret with Lethal Sepsis.</title>
        <authorList>
            <person name="Ruckert C."/>
            <person name="Eimer J."/>
            <person name="Winkler A."/>
            <person name="Tauch A."/>
        </authorList>
    </citation>
    <scope>NUCLEOTIDE SEQUENCE [LARGE SCALE GENOMIC DNA]</scope>
    <source>
        <strain evidence="1 2">DSM 45274</strain>
    </source>
</reference>
<dbReference type="Pfam" id="PF10722">
    <property type="entry name" value="YbjN"/>
    <property type="match status" value="1"/>
</dbReference>
<accession>A0A0G3GV12</accession>
<keyword evidence="2" id="KW-1185">Reference proteome</keyword>
<protein>
    <submittedName>
        <fullName evidence="1">Putative bacterial sensory transduction regulator</fullName>
    </submittedName>
</protein>
<dbReference type="RefSeq" id="WP_047261321.1">
    <property type="nucleotide sequence ID" value="NZ_CP011542.1"/>
</dbReference>
<dbReference type="AlphaFoldDB" id="A0A0G3GV12"/>
<proteinExistence type="predicted"/>
<evidence type="ECO:0000313" key="1">
    <source>
        <dbReference type="EMBL" id="AKK05021.1"/>
    </source>
</evidence>
<name>A0A0G3GV12_9CORY</name>
<dbReference type="EMBL" id="CP011542">
    <property type="protein sequence ID" value="AKK05021.1"/>
    <property type="molecule type" value="Genomic_DNA"/>
</dbReference>
<dbReference type="PATRIC" id="fig|571915.4.peg.719"/>